<dbReference type="SUPFAM" id="SSF52540">
    <property type="entry name" value="P-loop containing nucleoside triphosphate hydrolases"/>
    <property type="match status" value="1"/>
</dbReference>
<evidence type="ECO:0000313" key="2">
    <source>
        <dbReference type="Proteomes" id="UP000440004"/>
    </source>
</evidence>
<accession>A0A6A7K601</accession>
<dbReference type="InterPro" id="IPR027417">
    <property type="entry name" value="P-loop_NTPase"/>
</dbReference>
<dbReference type="Proteomes" id="UP000440004">
    <property type="component" value="Unassembled WGS sequence"/>
</dbReference>
<dbReference type="RefSeq" id="WP_152801741.1">
    <property type="nucleotide sequence ID" value="NZ_WHNX01000004.1"/>
</dbReference>
<dbReference type="Gene3D" id="3.40.50.300">
    <property type="entry name" value="P-loop containing nucleotide triphosphate hydrolases"/>
    <property type="match status" value="1"/>
</dbReference>
<dbReference type="EMBL" id="WHNX01000004">
    <property type="protein sequence ID" value="MPW24850.1"/>
    <property type="molecule type" value="Genomic_DNA"/>
</dbReference>
<dbReference type="AlphaFoldDB" id="A0A6A7K601"/>
<name>A0A6A7K601_9FIRM</name>
<evidence type="ECO:0000313" key="1">
    <source>
        <dbReference type="EMBL" id="MPW24850.1"/>
    </source>
</evidence>
<evidence type="ECO:0008006" key="3">
    <source>
        <dbReference type="Google" id="ProtNLM"/>
    </source>
</evidence>
<organism evidence="1 2">
    <name type="scientific">Alkalibaculum sporogenes</name>
    <dbReference type="NCBI Taxonomy" id="2655001"/>
    <lineage>
        <taxon>Bacteria</taxon>
        <taxon>Bacillati</taxon>
        <taxon>Bacillota</taxon>
        <taxon>Clostridia</taxon>
        <taxon>Eubacteriales</taxon>
        <taxon>Eubacteriaceae</taxon>
        <taxon>Alkalibaculum</taxon>
    </lineage>
</organism>
<proteinExistence type="predicted"/>
<keyword evidence="2" id="KW-1185">Reference proteome</keyword>
<gene>
    <name evidence="1" type="ORF">GC105_03475</name>
</gene>
<protein>
    <recommendedName>
        <fullName evidence="3">Twitching motility protein PilT</fullName>
    </recommendedName>
</protein>
<comment type="caution">
    <text evidence="1">The sequence shown here is derived from an EMBL/GenBank/DDBJ whole genome shotgun (WGS) entry which is preliminary data.</text>
</comment>
<reference evidence="1 2" key="1">
    <citation type="submission" date="2019-10" db="EMBL/GenBank/DDBJ databases">
        <title>Alkalibaculum tamaniensis sp.nov., a new alkaliphilic acetogen, isolated on methoxylated aromatics from a mud volcano.</title>
        <authorList>
            <person name="Khomyakova M.A."/>
            <person name="Merkel A.Y."/>
            <person name="Bonch-Osmolovskaya E.A."/>
            <person name="Slobodkin A.I."/>
        </authorList>
    </citation>
    <scope>NUCLEOTIDE SEQUENCE [LARGE SCALE GENOMIC DNA]</scope>
    <source>
        <strain evidence="1 2">M08DMB</strain>
    </source>
</reference>
<sequence length="137" mass="15722">MVKIISGPKGSGKTKKIINIANSKINETMGEVVFINDREKYREKLNRAIRYVNADEFRISSSDILFGFLNGLIAENYDIDTIYIDNLLRICRVDNVDEINEFLSGLNNIENKYNTKFVLSVTSEKEEMVELQNAYAE</sequence>